<comment type="catalytic activity">
    <reaction evidence="5">
        <text>GTP + succinate + CoA = succinyl-CoA + GDP + phosphate</text>
        <dbReference type="Rhea" id="RHEA:22120"/>
        <dbReference type="ChEBI" id="CHEBI:30031"/>
        <dbReference type="ChEBI" id="CHEBI:37565"/>
        <dbReference type="ChEBI" id="CHEBI:43474"/>
        <dbReference type="ChEBI" id="CHEBI:57287"/>
        <dbReference type="ChEBI" id="CHEBI:57292"/>
        <dbReference type="ChEBI" id="CHEBI:58189"/>
    </reaction>
</comment>
<sequence length="293" mass="30009">MAIFLDKNSKVIVQGITGREGAFHTQRMLAYGTKIVGGVTPGKGGTTIESGQPVFDTVKDAVDATGATHSIIFVPPFAGADALWEAHDAGIQLAVCITEGIPAHDMLRVVATTPGMRIVGGNCPGLISPGKSLVGIMPGHVFKEGNVGMISRSGTLTYEIVDGLTRAGLGQSTCVGIGGDPIIGTTFVDCLRAFAGDPETHAIVVSGEIGGSDEEDAAAFIKDHLPDKPVVAFIGGRSAPKGKRLGHAGAIISGNTGTPESKVKAFTEGGVPVADRPSQIPALLAERMKPIPV</sequence>
<comment type="function">
    <text evidence="5 8">Succinyl-CoA synthetase functions in the citric acid cycle (TCA), coupling the hydrolysis of succinyl-CoA to the synthesis of either ATP or GTP and thus represents the only step of substrate-level phosphorylation in the TCA. The alpha subunit of the enzyme binds the substrates coenzyme A and phosphate, while succinate binding and nucleotide specificity is provided by the beta subunit.</text>
</comment>
<dbReference type="SMART" id="SM00881">
    <property type="entry name" value="CoA_binding"/>
    <property type="match status" value="1"/>
</dbReference>
<dbReference type="GO" id="GO:0004775">
    <property type="term" value="F:succinate-CoA ligase (ADP-forming) activity"/>
    <property type="evidence" value="ECO:0007669"/>
    <property type="project" value="UniProtKB-UniRule"/>
</dbReference>
<keyword evidence="2 5" id="KW-0436">Ligase</keyword>
<dbReference type="GO" id="GO:0009361">
    <property type="term" value="C:succinate-CoA ligase complex (ADP-forming)"/>
    <property type="evidence" value="ECO:0007669"/>
    <property type="project" value="TreeGrafter"/>
</dbReference>
<dbReference type="InterPro" id="IPR003781">
    <property type="entry name" value="CoA-bd"/>
</dbReference>
<dbReference type="GO" id="GO:0006099">
    <property type="term" value="P:tricarboxylic acid cycle"/>
    <property type="evidence" value="ECO:0007669"/>
    <property type="project" value="UniProtKB-UniRule"/>
</dbReference>
<dbReference type="InterPro" id="IPR017440">
    <property type="entry name" value="Cit_synth/succinyl-CoA_lig_AS"/>
</dbReference>
<reference evidence="10 11" key="1">
    <citation type="journal article" date="2022" name="ISME Commun">
        <title>Vulcanimicrobium alpinus gen. nov. sp. nov., the first cultivated representative of the candidate phylum 'Eremiobacterota', is a metabolically versatile aerobic anoxygenic phototroph.</title>
        <authorList>
            <person name="Yabe S."/>
            <person name="Muto K."/>
            <person name="Abe K."/>
            <person name="Yokota A."/>
            <person name="Staudigel H."/>
            <person name="Tebo B.M."/>
        </authorList>
    </citation>
    <scope>NUCLEOTIDE SEQUENCE [LARGE SCALE GENOMIC DNA]</scope>
    <source>
        <strain evidence="10 11">WC8-2</strain>
    </source>
</reference>
<feature type="binding site" evidence="5">
    <location>
        <begin position="17"/>
        <end position="20"/>
    </location>
    <ligand>
        <name>CoA</name>
        <dbReference type="ChEBI" id="CHEBI:57287"/>
    </ligand>
</feature>
<evidence type="ECO:0000256" key="3">
    <source>
        <dbReference type="ARBA" id="ARBA00022741"/>
    </source>
</evidence>
<feature type="domain" description="CoA-binding" evidence="9">
    <location>
        <begin position="4"/>
        <end position="101"/>
    </location>
</feature>
<evidence type="ECO:0000256" key="2">
    <source>
        <dbReference type="ARBA" id="ARBA00022598"/>
    </source>
</evidence>
<dbReference type="InterPro" id="IPR005810">
    <property type="entry name" value="CoA_lig_alpha"/>
</dbReference>
<comment type="similarity">
    <text evidence="4 5 7">Belongs to the succinate/malate CoA ligase alpha subunit family.</text>
</comment>
<keyword evidence="11" id="KW-1185">Reference proteome</keyword>
<comment type="catalytic activity">
    <reaction evidence="5 8">
        <text>succinate + ATP + CoA = succinyl-CoA + ADP + phosphate</text>
        <dbReference type="Rhea" id="RHEA:17661"/>
        <dbReference type="ChEBI" id="CHEBI:30031"/>
        <dbReference type="ChEBI" id="CHEBI:30616"/>
        <dbReference type="ChEBI" id="CHEBI:43474"/>
        <dbReference type="ChEBI" id="CHEBI:57287"/>
        <dbReference type="ChEBI" id="CHEBI:57292"/>
        <dbReference type="ChEBI" id="CHEBI:456216"/>
        <dbReference type="EC" id="6.2.1.5"/>
    </reaction>
</comment>
<dbReference type="FunFam" id="3.40.50.720:FF:000277">
    <property type="entry name" value="Succinate--CoA ligase [ADP-forming] subunit alpha"/>
    <property type="match status" value="1"/>
</dbReference>
<dbReference type="HAMAP" id="MF_01988">
    <property type="entry name" value="Succ_CoA_alpha"/>
    <property type="match status" value="1"/>
</dbReference>
<dbReference type="PRINTS" id="PR01798">
    <property type="entry name" value="SCOASYNTHASE"/>
</dbReference>
<proteinExistence type="inferred from homology"/>
<dbReference type="EMBL" id="AP025523">
    <property type="protein sequence ID" value="BDE07627.1"/>
    <property type="molecule type" value="Genomic_DNA"/>
</dbReference>
<evidence type="ECO:0000313" key="10">
    <source>
        <dbReference type="EMBL" id="BDE07627.1"/>
    </source>
</evidence>
<evidence type="ECO:0000256" key="7">
    <source>
        <dbReference type="RuleBase" id="RU000677"/>
    </source>
</evidence>
<dbReference type="Pfam" id="PF02629">
    <property type="entry name" value="CoA_binding"/>
    <property type="match status" value="1"/>
</dbReference>
<dbReference type="KEGG" id="vab:WPS_29030"/>
<keyword evidence="3 5" id="KW-0547">Nucleotide-binding</keyword>
<dbReference type="AlphaFoldDB" id="A0AAN1Y0B3"/>
<evidence type="ECO:0000313" key="11">
    <source>
        <dbReference type="Proteomes" id="UP001317532"/>
    </source>
</evidence>
<dbReference type="InterPro" id="IPR036291">
    <property type="entry name" value="NAD(P)-bd_dom_sf"/>
</dbReference>
<dbReference type="PROSITE" id="PS00399">
    <property type="entry name" value="SUCCINYL_COA_LIG_2"/>
    <property type="match status" value="1"/>
</dbReference>
<dbReference type="PIRSF" id="PIRSF001553">
    <property type="entry name" value="SucCS_alpha"/>
    <property type="match status" value="1"/>
</dbReference>
<evidence type="ECO:0000256" key="6">
    <source>
        <dbReference type="PIRSR" id="PIRSR001553-1"/>
    </source>
</evidence>
<evidence type="ECO:0000256" key="1">
    <source>
        <dbReference type="ARBA" id="ARBA00022532"/>
    </source>
</evidence>
<dbReference type="GO" id="GO:0004776">
    <property type="term" value="F:succinate-CoA ligase (GDP-forming) activity"/>
    <property type="evidence" value="ECO:0007669"/>
    <property type="project" value="TreeGrafter"/>
</dbReference>
<dbReference type="Gene3D" id="3.40.50.720">
    <property type="entry name" value="NAD(P)-binding Rossmann-like Domain"/>
    <property type="match status" value="1"/>
</dbReference>
<dbReference type="NCBIfam" id="NF004230">
    <property type="entry name" value="PRK05678.1"/>
    <property type="match status" value="1"/>
</dbReference>
<comment type="subunit">
    <text evidence="5 8">Heterotetramer of two alpha and two beta subunits.</text>
</comment>
<evidence type="ECO:0000256" key="5">
    <source>
        <dbReference type="HAMAP-Rule" id="MF_01988"/>
    </source>
</evidence>
<accession>A0AAN1Y0B3</accession>
<comment type="pathway">
    <text evidence="5 8">Carbohydrate metabolism; tricarboxylic acid cycle; succinate from succinyl-CoA (ligase route): step 1/1.</text>
</comment>
<dbReference type="SUPFAM" id="SSF52210">
    <property type="entry name" value="Succinyl-CoA synthetase domains"/>
    <property type="match status" value="1"/>
</dbReference>
<evidence type="ECO:0000256" key="4">
    <source>
        <dbReference type="ARBA" id="ARBA00060724"/>
    </source>
</evidence>
<dbReference type="InterPro" id="IPR033847">
    <property type="entry name" value="Citrt_syn/SCS-alpha_CS"/>
</dbReference>
<dbReference type="PANTHER" id="PTHR11117">
    <property type="entry name" value="SUCCINYL-COA LIGASE SUBUNIT ALPHA"/>
    <property type="match status" value="1"/>
</dbReference>
<dbReference type="RefSeq" id="WP_317995205.1">
    <property type="nucleotide sequence ID" value="NZ_AP025523.1"/>
</dbReference>
<name>A0AAN1Y0B3_UNVUL</name>
<dbReference type="InterPro" id="IPR005811">
    <property type="entry name" value="SUCC_ACL_C"/>
</dbReference>
<dbReference type="Pfam" id="PF00549">
    <property type="entry name" value="Ligase_CoA"/>
    <property type="match status" value="1"/>
</dbReference>
<dbReference type="SUPFAM" id="SSF51735">
    <property type="entry name" value="NAD(P)-binding Rossmann-fold domains"/>
    <property type="match status" value="1"/>
</dbReference>
<dbReference type="PANTHER" id="PTHR11117:SF2">
    <property type="entry name" value="SUCCINATE--COA LIGASE [ADP_GDP-FORMING] SUBUNIT ALPHA, MITOCHONDRIAL"/>
    <property type="match status" value="1"/>
</dbReference>
<feature type="binding site" evidence="5">
    <location>
        <position position="43"/>
    </location>
    <ligand>
        <name>CoA</name>
        <dbReference type="ChEBI" id="CHEBI:57287"/>
    </ligand>
</feature>
<dbReference type="PROSITE" id="PS01216">
    <property type="entry name" value="SUCCINYL_COA_LIG_1"/>
    <property type="match status" value="1"/>
</dbReference>
<dbReference type="FunFam" id="3.40.50.261:FF:000006">
    <property type="entry name" value="Succinate--CoA ligase [ADP-forming] subunit alpha"/>
    <property type="match status" value="1"/>
</dbReference>
<feature type="active site" description="Tele-phosphohistidine intermediate" evidence="5 6">
    <location>
        <position position="247"/>
    </location>
</feature>
<gene>
    <name evidence="5" type="primary">sucD</name>
    <name evidence="10" type="ORF">WPS_29030</name>
</gene>
<dbReference type="InterPro" id="IPR016102">
    <property type="entry name" value="Succinyl-CoA_synth-like"/>
</dbReference>
<feature type="binding site" evidence="5">
    <location>
        <begin position="97"/>
        <end position="99"/>
    </location>
    <ligand>
        <name>CoA</name>
        <dbReference type="ChEBI" id="CHEBI:57287"/>
    </ligand>
</feature>
<feature type="binding site" evidence="5">
    <location>
        <position position="158"/>
    </location>
    <ligand>
        <name>substrate</name>
        <note>ligand shared with subunit beta</note>
    </ligand>
</feature>
<dbReference type="GO" id="GO:0000166">
    <property type="term" value="F:nucleotide binding"/>
    <property type="evidence" value="ECO:0007669"/>
    <property type="project" value="UniProtKB-KW"/>
</dbReference>
<evidence type="ECO:0000256" key="8">
    <source>
        <dbReference type="RuleBase" id="RU000699"/>
    </source>
</evidence>
<keyword evidence="1 5" id="KW-0816">Tricarboxylic acid cycle</keyword>
<organism evidence="10 11">
    <name type="scientific">Vulcanimicrobium alpinum</name>
    <dbReference type="NCBI Taxonomy" id="3016050"/>
    <lineage>
        <taxon>Bacteria</taxon>
        <taxon>Bacillati</taxon>
        <taxon>Vulcanimicrobiota</taxon>
        <taxon>Vulcanimicrobiia</taxon>
        <taxon>Vulcanimicrobiales</taxon>
        <taxon>Vulcanimicrobiaceae</taxon>
        <taxon>Vulcanimicrobium</taxon>
    </lineage>
</organism>
<evidence type="ECO:0000259" key="9">
    <source>
        <dbReference type="SMART" id="SM00881"/>
    </source>
</evidence>
<dbReference type="Proteomes" id="UP001317532">
    <property type="component" value="Chromosome"/>
</dbReference>
<dbReference type="EC" id="6.2.1.5" evidence="5"/>
<dbReference type="NCBIfam" id="TIGR01019">
    <property type="entry name" value="sucCoAalpha"/>
    <property type="match status" value="1"/>
</dbReference>
<dbReference type="Gene3D" id="3.40.50.261">
    <property type="entry name" value="Succinyl-CoA synthetase domains"/>
    <property type="match status" value="1"/>
</dbReference>
<protein>
    <recommendedName>
        <fullName evidence="5">Succinate--CoA ligase [ADP-forming] subunit alpha</fullName>
        <ecNumber evidence="5">6.2.1.5</ecNumber>
    </recommendedName>
    <alternativeName>
        <fullName evidence="5">Succinyl-CoA synthetase subunit alpha</fullName>
        <shortName evidence="5">SCS-alpha</shortName>
    </alternativeName>
</protein>